<evidence type="ECO:0000313" key="3">
    <source>
        <dbReference type="Proteomes" id="UP000248764"/>
    </source>
</evidence>
<dbReference type="SUPFAM" id="SSF74650">
    <property type="entry name" value="Galactose mutarotase-like"/>
    <property type="match status" value="1"/>
</dbReference>
<dbReference type="PANTHER" id="PTHR46017:SF1">
    <property type="entry name" value="ALPHA-MANNOSIDASE 2C1"/>
    <property type="match status" value="1"/>
</dbReference>
<evidence type="ECO:0000259" key="1">
    <source>
        <dbReference type="Pfam" id="PF17677"/>
    </source>
</evidence>
<dbReference type="InterPro" id="IPR011013">
    <property type="entry name" value="Gal_mutarotase_sf_dom"/>
</dbReference>
<dbReference type="EMBL" id="POTW01000175">
    <property type="protein sequence ID" value="PZF79140.1"/>
    <property type="molecule type" value="Genomic_DNA"/>
</dbReference>
<feature type="non-terminal residue" evidence="2">
    <location>
        <position position="1"/>
    </location>
</feature>
<gene>
    <name evidence="2" type="ORF">C1I92_32675</name>
</gene>
<comment type="caution">
    <text evidence="2">The sequence shown here is derived from an EMBL/GenBank/DDBJ whole genome shotgun (WGS) entry which is preliminary data.</text>
</comment>
<protein>
    <recommendedName>
        <fullName evidence="1">Glycosyl hydrolases family 38 C-terminal domain-containing protein</fullName>
    </recommendedName>
</protein>
<dbReference type="RefSeq" id="WP_146605379.1">
    <property type="nucleotide sequence ID" value="NZ_POTW01000175.1"/>
</dbReference>
<dbReference type="Pfam" id="PF17677">
    <property type="entry name" value="Glyco_hydro38C2"/>
    <property type="match status" value="1"/>
</dbReference>
<dbReference type="Gene3D" id="2.60.40.2220">
    <property type="match status" value="1"/>
</dbReference>
<dbReference type="GO" id="GO:0009313">
    <property type="term" value="P:oligosaccharide catabolic process"/>
    <property type="evidence" value="ECO:0007669"/>
    <property type="project" value="TreeGrafter"/>
</dbReference>
<sequence>TRGTPVQPLLAVSDPAIVVESVKLAEDRSGDLVVRLYEAHGNRSKATLTTSFQFTEVVATDLLERPVPSEAIAGAELTLRPFELLTLRFTGLER</sequence>
<name>A0A2W2B2K4_9ACTN</name>
<keyword evidence="3" id="KW-1185">Reference proteome</keyword>
<dbReference type="GO" id="GO:0030246">
    <property type="term" value="F:carbohydrate binding"/>
    <property type="evidence" value="ECO:0007669"/>
    <property type="project" value="InterPro"/>
</dbReference>
<accession>A0A2W2B2K4</accession>
<dbReference type="Proteomes" id="UP000248764">
    <property type="component" value="Unassembled WGS sequence"/>
</dbReference>
<reference evidence="2 3" key="1">
    <citation type="submission" date="2018-01" db="EMBL/GenBank/DDBJ databases">
        <title>Draft genome sequence of Jiangella sp. GTF31.</title>
        <authorList>
            <person name="Sahin N."/>
            <person name="Ay H."/>
            <person name="Saygin H."/>
        </authorList>
    </citation>
    <scope>NUCLEOTIDE SEQUENCE [LARGE SCALE GENOMIC DNA]</scope>
    <source>
        <strain evidence="2 3">GTF31</strain>
    </source>
</reference>
<dbReference type="AlphaFoldDB" id="A0A2W2B2K4"/>
<dbReference type="GO" id="GO:0004559">
    <property type="term" value="F:alpha-mannosidase activity"/>
    <property type="evidence" value="ECO:0007669"/>
    <property type="project" value="TreeGrafter"/>
</dbReference>
<dbReference type="InterPro" id="IPR041147">
    <property type="entry name" value="GH38_C"/>
</dbReference>
<feature type="domain" description="Glycosyl hydrolases family 38 C-terminal" evidence="1">
    <location>
        <begin position="17"/>
        <end position="87"/>
    </location>
</feature>
<organism evidence="2 3">
    <name type="scientific">Jiangella anatolica</name>
    <dbReference type="NCBI Taxonomy" id="2670374"/>
    <lineage>
        <taxon>Bacteria</taxon>
        <taxon>Bacillati</taxon>
        <taxon>Actinomycetota</taxon>
        <taxon>Actinomycetes</taxon>
        <taxon>Jiangellales</taxon>
        <taxon>Jiangellaceae</taxon>
        <taxon>Jiangella</taxon>
    </lineage>
</organism>
<dbReference type="PANTHER" id="PTHR46017">
    <property type="entry name" value="ALPHA-MANNOSIDASE 2C1"/>
    <property type="match status" value="1"/>
</dbReference>
<evidence type="ECO:0000313" key="2">
    <source>
        <dbReference type="EMBL" id="PZF79140.1"/>
    </source>
</evidence>
<proteinExistence type="predicted"/>